<dbReference type="InterPro" id="IPR050349">
    <property type="entry name" value="WD_LIS1/nudF_dynein_reg"/>
</dbReference>
<sequence>MDKTLRLWTASTGKAIESRASQAKHPSSITCVSFSRCGKLMISSSADGIIQIHDVSTMSAIVRPFHHASCVNAVEFLPNGLYAMSGSADMTSRVWQISALPKPMAMIPFVGHSSPVSFISLSKDGTRVISGSHDGTLRMWDAQTGSQIGSPFPGHDSHAGFAISPDATRVVSCSHSTSLNLWDITTHAVIHSYQLTYGIYCLALSPDGTLVAIGTTSHRVCLWEVAGWKIVGAEIWTGACVPKSVAFSPDGATLAYGTRGTIVLWNVAAYSQQGDQLSAHTNWINSLAFSPCGTLLACGSDDMTVQVWEVKTGNVIQELKGHSGFVKSVAFSPNGAYIASGSLDRTVRLWNASTGQLIDQPFTENSESVSSIAFSPDGRYLISGSEDNTVRVQELNTSYAPIMQPTNAPGAFCWPSNPYKLSSHPCRSGWVTHNQHSLVFWLPPHYHQPAQFLSPQTQGSYPQTFLDYSKFVHGAAWTNVASERIWRRCE</sequence>
<dbReference type="InterPro" id="IPR011047">
    <property type="entry name" value="Quinoprotein_ADH-like_sf"/>
</dbReference>
<keyword evidence="1 3" id="KW-0853">WD repeat</keyword>
<feature type="repeat" description="WD" evidence="3">
    <location>
        <begin position="64"/>
        <end position="98"/>
    </location>
</feature>
<name>A0A0B7F6M6_THACB</name>
<evidence type="ECO:0000313" key="4">
    <source>
        <dbReference type="EMBL" id="CEL53180.1"/>
    </source>
</evidence>
<evidence type="ECO:0000313" key="5">
    <source>
        <dbReference type="Proteomes" id="UP000059188"/>
    </source>
</evidence>
<evidence type="ECO:0000256" key="3">
    <source>
        <dbReference type="PROSITE-ProRule" id="PRU00221"/>
    </source>
</evidence>
<feature type="repeat" description="WD" evidence="3">
    <location>
        <begin position="319"/>
        <end position="360"/>
    </location>
</feature>
<dbReference type="PROSITE" id="PS50294">
    <property type="entry name" value="WD_REPEATS_REGION"/>
    <property type="match status" value="5"/>
</dbReference>
<dbReference type="Gene3D" id="2.130.10.10">
    <property type="entry name" value="YVTN repeat-like/Quinoprotein amine dehydrogenase"/>
    <property type="match status" value="4"/>
</dbReference>
<dbReference type="PROSITE" id="PS00678">
    <property type="entry name" value="WD_REPEATS_1"/>
    <property type="match status" value="2"/>
</dbReference>
<feature type="repeat" description="WD" evidence="3">
    <location>
        <begin position="277"/>
        <end position="318"/>
    </location>
</feature>
<dbReference type="PRINTS" id="PR00320">
    <property type="entry name" value="GPROTEINBRPT"/>
</dbReference>
<dbReference type="InterPro" id="IPR036322">
    <property type="entry name" value="WD40_repeat_dom_sf"/>
</dbReference>
<dbReference type="OrthoDB" id="538223at2759"/>
<proteinExistence type="predicted"/>
<dbReference type="EMBL" id="LN679111">
    <property type="protein sequence ID" value="CEL53180.1"/>
    <property type="molecule type" value="Genomic_DNA"/>
</dbReference>
<dbReference type="STRING" id="1108050.A0A0B7F6M6"/>
<dbReference type="CDD" id="cd00200">
    <property type="entry name" value="WD40"/>
    <property type="match status" value="1"/>
</dbReference>
<dbReference type="InterPro" id="IPR020472">
    <property type="entry name" value="WD40_PAC1"/>
</dbReference>
<gene>
    <name evidence="4" type="ORF">RSOLAG1IB_06143</name>
</gene>
<dbReference type="PANTHER" id="PTHR44129">
    <property type="entry name" value="WD REPEAT-CONTAINING PROTEIN POP1"/>
    <property type="match status" value="1"/>
</dbReference>
<feature type="repeat" description="WD" evidence="3">
    <location>
        <begin position="109"/>
        <end position="150"/>
    </location>
</feature>
<dbReference type="SUPFAM" id="SSF50998">
    <property type="entry name" value="Quinoprotein alcohol dehydrogenase-like"/>
    <property type="match status" value="1"/>
</dbReference>
<dbReference type="Proteomes" id="UP000059188">
    <property type="component" value="Unassembled WGS sequence"/>
</dbReference>
<dbReference type="SUPFAM" id="SSF50978">
    <property type="entry name" value="WD40 repeat-like"/>
    <property type="match status" value="1"/>
</dbReference>
<keyword evidence="5" id="KW-1185">Reference proteome</keyword>
<dbReference type="InterPro" id="IPR001680">
    <property type="entry name" value="WD40_rpt"/>
</dbReference>
<evidence type="ECO:0000256" key="1">
    <source>
        <dbReference type="ARBA" id="ARBA00022574"/>
    </source>
</evidence>
<dbReference type="InterPro" id="IPR015943">
    <property type="entry name" value="WD40/YVTN_repeat-like_dom_sf"/>
</dbReference>
<dbReference type="AlphaFoldDB" id="A0A0B7F6M6"/>
<keyword evidence="2" id="KW-0677">Repeat</keyword>
<organism evidence="4 5">
    <name type="scientific">Thanatephorus cucumeris (strain AG1-IB / isolate 7/3/14)</name>
    <name type="common">Lettuce bottom rot fungus</name>
    <name type="synonym">Rhizoctonia solani</name>
    <dbReference type="NCBI Taxonomy" id="1108050"/>
    <lineage>
        <taxon>Eukaryota</taxon>
        <taxon>Fungi</taxon>
        <taxon>Dikarya</taxon>
        <taxon>Basidiomycota</taxon>
        <taxon>Agaricomycotina</taxon>
        <taxon>Agaricomycetes</taxon>
        <taxon>Cantharellales</taxon>
        <taxon>Ceratobasidiaceae</taxon>
        <taxon>Rhizoctonia</taxon>
        <taxon>Rhizoctonia solani AG-1</taxon>
    </lineage>
</organism>
<accession>A0A0B7F6M6</accession>
<dbReference type="PROSITE" id="PS50082">
    <property type="entry name" value="WD_REPEATS_2"/>
    <property type="match status" value="6"/>
</dbReference>
<reference evidence="4 5" key="1">
    <citation type="submission" date="2014-11" db="EMBL/GenBank/DDBJ databases">
        <authorList>
            <person name="Wibberg Daniel"/>
        </authorList>
    </citation>
    <scope>NUCLEOTIDE SEQUENCE [LARGE SCALE GENOMIC DNA]</scope>
    <source>
        <strain evidence="4">Rhizoctonia solani AG1-IB 7/3/14</strain>
    </source>
</reference>
<feature type="repeat" description="WD" evidence="3">
    <location>
        <begin position="362"/>
        <end position="397"/>
    </location>
</feature>
<feature type="repeat" description="WD" evidence="3">
    <location>
        <begin position="22"/>
        <end position="63"/>
    </location>
</feature>
<dbReference type="InterPro" id="IPR019775">
    <property type="entry name" value="WD40_repeat_CS"/>
</dbReference>
<evidence type="ECO:0000256" key="2">
    <source>
        <dbReference type="ARBA" id="ARBA00022737"/>
    </source>
</evidence>
<dbReference type="Pfam" id="PF00400">
    <property type="entry name" value="WD40"/>
    <property type="match status" value="9"/>
</dbReference>
<dbReference type="SMART" id="SM00320">
    <property type="entry name" value="WD40"/>
    <property type="match status" value="9"/>
</dbReference>
<protein>
    <submittedName>
        <fullName evidence="4">Uncharacterized protein</fullName>
    </submittedName>
</protein>